<proteinExistence type="predicted"/>
<comment type="caution">
    <text evidence="2">The sequence shown here is derived from an EMBL/GenBank/DDBJ whole genome shotgun (WGS) entry which is preliminary data.</text>
</comment>
<dbReference type="AlphaFoldDB" id="A0AAN8HIL5"/>
<feature type="compositionally biased region" description="Basic and acidic residues" evidence="1">
    <location>
        <begin position="72"/>
        <end position="81"/>
    </location>
</feature>
<accession>A0AAN8HIL5</accession>
<evidence type="ECO:0000313" key="2">
    <source>
        <dbReference type="EMBL" id="KAK5916687.1"/>
    </source>
</evidence>
<sequence length="221" mass="25596">MMDELVQDLVSALEQTSEQSKLGELWQEMVLSPLHQRRQIRRSRGHRRYRQSSLYPLQHRRCWIEASESSLDETKGHREKSSSSIAASVANCSDSDDVTPTNRWRSVMRGPVRNRQPSWPESDSFTENNPGRQLRRRRKVKRMTSDVTVRLQQKLKVSSVDGKRRQKPSRMQHLAGSKKRSGGWVAADRPTEGARLMGKECWKRKMAKEHRDAADENMSEG</sequence>
<feature type="compositionally biased region" description="Basic residues" evidence="1">
    <location>
        <begin position="133"/>
        <end position="142"/>
    </location>
</feature>
<dbReference type="InterPro" id="IPR051189">
    <property type="entry name" value="Splicing_assoc_domain"/>
</dbReference>
<feature type="region of interest" description="Disordered" evidence="1">
    <location>
        <begin position="69"/>
        <end position="191"/>
    </location>
</feature>
<feature type="compositionally biased region" description="Polar residues" evidence="1">
    <location>
        <begin position="115"/>
        <end position="131"/>
    </location>
</feature>
<evidence type="ECO:0000313" key="3">
    <source>
        <dbReference type="Proteomes" id="UP001331515"/>
    </source>
</evidence>
<protein>
    <submittedName>
        <fullName evidence="2">Uncharacterized protein</fullName>
    </submittedName>
</protein>
<keyword evidence="3" id="KW-1185">Reference proteome</keyword>
<evidence type="ECO:0000256" key="1">
    <source>
        <dbReference type="SAM" id="MobiDB-lite"/>
    </source>
</evidence>
<reference evidence="2 3" key="1">
    <citation type="journal article" date="2023" name="Mol. Biol. Evol.">
        <title>Genomics of Secondarily Temperate Adaptation in the Only Non-Antarctic Icefish.</title>
        <authorList>
            <person name="Rivera-Colon A.G."/>
            <person name="Rayamajhi N."/>
            <person name="Minhas B.F."/>
            <person name="Madrigal G."/>
            <person name="Bilyk K.T."/>
            <person name="Yoon V."/>
            <person name="Hune M."/>
            <person name="Gregory S."/>
            <person name="Cheng C.H.C."/>
            <person name="Catchen J.M."/>
        </authorList>
    </citation>
    <scope>NUCLEOTIDE SEQUENCE [LARGE SCALE GENOMIC DNA]</scope>
    <source>
        <tissue evidence="2">White muscle</tissue>
    </source>
</reference>
<dbReference type="Proteomes" id="UP001331515">
    <property type="component" value="Unassembled WGS sequence"/>
</dbReference>
<organism evidence="2 3">
    <name type="scientific">Champsocephalus gunnari</name>
    <name type="common">Mackerel icefish</name>
    <dbReference type="NCBI Taxonomy" id="52237"/>
    <lineage>
        <taxon>Eukaryota</taxon>
        <taxon>Metazoa</taxon>
        <taxon>Chordata</taxon>
        <taxon>Craniata</taxon>
        <taxon>Vertebrata</taxon>
        <taxon>Euteleostomi</taxon>
        <taxon>Actinopterygii</taxon>
        <taxon>Neopterygii</taxon>
        <taxon>Teleostei</taxon>
        <taxon>Neoteleostei</taxon>
        <taxon>Acanthomorphata</taxon>
        <taxon>Eupercaria</taxon>
        <taxon>Perciformes</taxon>
        <taxon>Notothenioidei</taxon>
        <taxon>Channichthyidae</taxon>
        <taxon>Champsocephalus</taxon>
    </lineage>
</organism>
<feature type="compositionally biased region" description="Polar residues" evidence="1">
    <location>
        <begin position="82"/>
        <end position="104"/>
    </location>
</feature>
<name>A0AAN8HIL5_CHAGU</name>
<feature type="compositionally biased region" description="Basic residues" evidence="1">
    <location>
        <begin position="164"/>
        <end position="181"/>
    </location>
</feature>
<dbReference type="EMBL" id="JAURVH010001526">
    <property type="protein sequence ID" value="KAK5916687.1"/>
    <property type="molecule type" value="Genomic_DNA"/>
</dbReference>
<dbReference type="PANTHER" id="PTHR14195">
    <property type="entry name" value="G PATCH DOMAIN CONTAINING PROTEIN 2"/>
    <property type="match status" value="1"/>
</dbReference>
<gene>
    <name evidence="2" type="ORF">CgunFtcFv8_011644</name>
</gene>